<evidence type="ECO:0000259" key="1">
    <source>
        <dbReference type="Pfam" id="PF01844"/>
    </source>
</evidence>
<dbReference type="AlphaFoldDB" id="A0A1V1P1Z8"/>
<dbReference type="GO" id="GO:0008270">
    <property type="term" value="F:zinc ion binding"/>
    <property type="evidence" value="ECO:0007669"/>
    <property type="project" value="InterPro"/>
</dbReference>
<accession>A0A1V1P1Z8</accession>
<dbReference type="GO" id="GO:0004519">
    <property type="term" value="F:endonuclease activity"/>
    <property type="evidence" value="ECO:0007669"/>
    <property type="project" value="InterPro"/>
</dbReference>
<protein>
    <recommendedName>
        <fullName evidence="1">HNH domain-containing protein</fullName>
    </recommendedName>
</protein>
<sequence>MHYVNHGTKPEKLKEYHSQFTQKWVDHYLKGRGGKPVDAHWTKDEIREPLIECFEDNCGYCGTSMGKRPSKSGKMIPIGQVDHFLPKSKCPEFVYYWENYIWSCTDCNKAKGDFYEQEMILYPGCKKDMEALELRNNGKYYLKMEFAKNELLQKRYRATCEKTIMNFGIHPNERKAIKDELEYRLSGIITYGDMIRSDVFNKADSKIQSFIKDKYQKTRSNIKQILNSSHYKKMIQSIINKSCKKNQSYLLF</sequence>
<dbReference type="InterPro" id="IPR002711">
    <property type="entry name" value="HNH"/>
</dbReference>
<proteinExistence type="predicted"/>
<name>A0A1V1P1Z8_9BACT</name>
<dbReference type="Pfam" id="PF01844">
    <property type="entry name" value="HNH"/>
    <property type="match status" value="1"/>
</dbReference>
<feature type="domain" description="HNH" evidence="1">
    <location>
        <begin position="58"/>
        <end position="113"/>
    </location>
</feature>
<dbReference type="EMBL" id="ATBP01000800">
    <property type="protein sequence ID" value="ETR68902.1"/>
    <property type="molecule type" value="Genomic_DNA"/>
</dbReference>
<organism evidence="2 3">
    <name type="scientific">Candidatus Magnetoglobus multicellularis str. Araruama</name>
    <dbReference type="NCBI Taxonomy" id="890399"/>
    <lineage>
        <taxon>Bacteria</taxon>
        <taxon>Pseudomonadati</taxon>
        <taxon>Thermodesulfobacteriota</taxon>
        <taxon>Desulfobacteria</taxon>
        <taxon>Desulfobacterales</taxon>
        <taxon>Desulfobacteraceae</taxon>
        <taxon>Candidatus Magnetoglobus</taxon>
    </lineage>
</organism>
<comment type="caution">
    <text evidence="2">The sequence shown here is derived from an EMBL/GenBank/DDBJ whole genome shotgun (WGS) entry which is preliminary data.</text>
</comment>
<dbReference type="Gene3D" id="1.10.30.50">
    <property type="match status" value="1"/>
</dbReference>
<dbReference type="Proteomes" id="UP000189670">
    <property type="component" value="Unassembled WGS sequence"/>
</dbReference>
<dbReference type="GO" id="GO:0003676">
    <property type="term" value="F:nucleic acid binding"/>
    <property type="evidence" value="ECO:0007669"/>
    <property type="project" value="InterPro"/>
</dbReference>
<reference evidence="3" key="1">
    <citation type="submission" date="2012-11" db="EMBL/GenBank/DDBJ databases">
        <authorList>
            <person name="Lucero-Rivera Y.E."/>
            <person name="Tovar-Ramirez D."/>
        </authorList>
    </citation>
    <scope>NUCLEOTIDE SEQUENCE [LARGE SCALE GENOMIC DNA]</scope>
    <source>
        <strain evidence="3">Araruama</strain>
    </source>
</reference>
<evidence type="ECO:0000313" key="2">
    <source>
        <dbReference type="EMBL" id="ETR68902.1"/>
    </source>
</evidence>
<evidence type="ECO:0000313" key="3">
    <source>
        <dbReference type="Proteomes" id="UP000189670"/>
    </source>
</evidence>
<gene>
    <name evidence="2" type="ORF">OMM_04283</name>
</gene>